<comment type="caution">
    <text evidence="10">The sequence shown here is derived from an EMBL/GenBank/DDBJ whole genome shotgun (WGS) entry which is preliminary data.</text>
</comment>
<dbReference type="GO" id="GO:0008422">
    <property type="term" value="F:beta-glucosidase activity"/>
    <property type="evidence" value="ECO:0007669"/>
    <property type="project" value="UniProtKB-EC"/>
</dbReference>
<evidence type="ECO:0000313" key="10">
    <source>
        <dbReference type="EMBL" id="GLJ58947.1"/>
    </source>
</evidence>
<dbReference type="SUPFAM" id="SSF51445">
    <property type="entry name" value="(Trans)glycosidases"/>
    <property type="match status" value="1"/>
</dbReference>
<evidence type="ECO:0000256" key="6">
    <source>
        <dbReference type="ARBA" id="ARBA00023295"/>
    </source>
</evidence>
<organism evidence="10 11">
    <name type="scientific">Cryptomeria japonica</name>
    <name type="common">Japanese cedar</name>
    <name type="synonym">Cupressus japonica</name>
    <dbReference type="NCBI Taxonomy" id="3369"/>
    <lineage>
        <taxon>Eukaryota</taxon>
        <taxon>Viridiplantae</taxon>
        <taxon>Streptophyta</taxon>
        <taxon>Embryophyta</taxon>
        <taxon>Tracheophyta</taxon>
        <taxon>Spermatophyta</taxon>
        <taxon>Pinopsida</taxon>
        <taxon>Pinidae</taxon>
        <taxon>Conifers II</taxon>
        <taxon>Cupressales</taxon>
        <taxon>Cupressaceae</taxon>
        <taxon>Cryptomeria</taxon>
    </lineage>
</organism>
<dbReference type="InterPro" id="IPR051915">
    <property type="entry name" value="Cellulose_Degrad_GH3"/>
</dbReference>
<evidence type="ECO:0000256" key="3">
    <source>
        <dbReference type="ARBA" id="ARBA00012744"/>
    </source>
</evidence>
<evidence type="ECO:0000256" key="7">
    <source>
        <dbReference type="SAM" id="MobiDB-lite"/>
    </source>
</evidence>
<accession>A0AAD3NVM7</accession>
<dbReference type="GO" id="GO:0009251">
    <property type="term" value="P:glucan catabolic process"/>
    <property type="evidence" value="ECO:0007669"/>
    <property type="project" value="TreeGrafter"/>
</dbReference>
<dbReference type="AlphaFoldDB" id="A0AAD3NVM7"/>
<evidence type="ECO:0000256" key="5">
    <source>
        <dbReference type="ARBA" id="ARBA00022801"/>
    </source>
</evidence>
<comment type="similarity">
    <text evidence="2">Belongs to the glycosyl hydrolase 3 family.</text>
</comment>
<dbReference type="EC" id="3.2.1.21" evidence="3"/>
<dbReference type="InterPro" id="IPR036962">
    <property type="entry name" value="Glyco_hydro_3_N_sf"/>
</dbReference>
<feature type="compositionally biased region" description="Low complexity" evidence="7">
    <location>
        <begin position="70"/>
        <end position="85"/>
    </location>
</feature>
<sequence length="91" mass="9949">MDMVMVPFKFKNYISNLTKLVNSGQISMSKIDDSIRRILRVKFIAGLFEHPKTDRSLLGMVGNPRNSQRSGSQVTGSSGSMTVGTTIVVGI</sequence>
<evidence type="ECO:0000313" key="11">
    <source>
        <dbReference type="Proteomes" id="UP001234787"/>
    </source>
</evidence>
<evidence type="ECO:0000256" key="4">
    <source>
        <dbReference type="ARBA" id="ARBA00022729"/>
    </source>
</evidence>
<keyword evidence="5" id="KW-0378">Hydrolase</keyword>
<evidence type="ECO:0000313" key="8">
    <source>
        <dbReference type="EMBL" id="GLJ58470.1"/>
    </source>
</evidence>
<gene>
    <name evidence="8" type="ORF">SUGI_1451020</name>
    <name evidence="9" type="ORF">SUGI_1481070</name>
    <name evidence="10" type="ORF">SUGI_1486010</name>
</gene>
<protein>
    <recommendedName>
        <fullName evidence="3">beta-glucosidase</fullName>
        <ecNumber evidence="3">3.2.1.21</ecNumber>
    </recommendedName>
</protein>
<dbReference type="EMBL" id="BSEH01000576">
    <property type="protein sequence ID" value="GLJ58864.1"/>
    <property type="molecule type" value="Genomic_DNA"/>
</dbReference>
<name>A0AAD3NVM7_CRYJA</name>
<dbReference type="PANTHER" id="PTHR30620:SF16">
    <property type="entry name" value="LYSOSOMAL BETA GLUCOSIDASE"/>
    <property type="match status" value="1"/>
</dbReference>
<keyword evidence="4" id="KW-0732">Signal</keyword>
<dbReference type="EMBL" id="BSEH01000624">
    <property type="protein sequence ID" value="GLJ58947.1"/>
    <property type="molecule type" value="Genomic_DNA"/>
</dbReference>
<evidence type="ECO:0000313" key="9">
    <source>
        <dbReference type="EMBL" id="GLJ58864.1"/>
    </source>
</evidence>
<dbReference type="EMBL" id="BSEH01000388">
    <property type="protein sequence ID" value="GLJ58470.1"/>
    <property type="molecule type" value="Genomic_DNA"/>
</dbReference>
<keyword evidence="6" id="KW-0326">Glycosidase</keyword>
<comment type="catalytic activity">
    <reaction evidence="1">
        <text>Hydrolysis of terminal, non-reducing beta-D-glucosyl residues with release of beta-D-glucose.</text>
        <dbReference type="EC" id="3.2.1.21"/>
    </reaction>
</comment>
<reference evidence="10" key="1">
    <citation type="submission" date="2022-12" db="EMBL/GenBank/DDBJ databases">
        <title>Chromosome-Level Genome Assembly of Japanese Cedar (Cryptomeriajaponica D. Don).</title>
        <authorList>
            <person name="Fujino T."/>
            <person name="Yamaguchi K."/>
            <person name="Yokoyama T."/>
            <person name="Hamanaka T."/>
            <person name="Harazono Y."/>
            <person name="Kamada H."/>
            <person name="Kobayashi W."/>
            <person name="Ujino-Ihara T."/>
            <person name="Uchiyama K."/>
            <person name="Matsumoto A."/>
            <person name="Izuno A."/>
            <person name="Tsumura Y."/>
            <person name="Toyoda A."/>
            <person name="Shigenobu S."/>
            <person name="Moriguchi Y."/>
            <person name="Ueno S."/>
            <person name="Kasahara M."/>
        </authorList>
    </citation>
    <scope>NUCLEOTIDE SEQUENCE</scope>
</reference>
<proteinExistence type="inferred from homology"/>
<dbReference type="Gene3D" id="3.20.20.300">
    <property type="entry name" value="Glycoside hydrolase, family 3, N-terminal domain"/>
    <property type="match status" value="1"/>
</dbReference>
<dbReference type="PANTHER" id="PTHR30620">
    <property type="entry name" value="PERIPLASMIC BETA-GLUCOSIDASE-RELATED"/>
    <property type="match status" value="1"/>
</dbReference>
<feature type="region of interest" description="Disordered" evidence="7">
    <location>
        <begin position="58"/>
        <end position="85"/>
    </location>
</feature>
<dbReference type="Proteomes" id="UP001234787">
    <property type="component" value="Unassembled WGS sequence"/>
</dbReference>
<keyword evidence="11" id="KW-1185">Reference proteome</keyword>
<evidence type="ECO:0000256" key="2">
    <source>
        <dbReference type="ARBA" id="ARBA00005336"/>
    </source>
</evidence>
<evidence type="ECO:0000256" key="1">
    <source>
        <dbReference type="ARBA" id="ARBA00000448"/>
    </source>
</evidence>
<dbReference type="InterPro" id="IPR017853">
    <property type="entry name" value="GH"/>
</dbReference>